<dbReference type="OrthoDB" id="9779841at2"/>
<name>A0A5C6DY81_9BACT</name>
<gene>
    <name evidence="2" type="ORF">Poly41_26550</name>
</gene>
<comment type="caution">
    <text evidence="2">The sequence shown here is derived from an EMBL/GenBank/DDBJ whole genome shotgun (WGS) entry which is preliminary data.</text>
</comment>
<organism evidence="2 3">
    <name type="scientific">Novipirellula artificiosorum</name>
    <dbReference type="NCBI Taxonomy" id="2528016"/>
    <lineage>
        <taxon>Bacteria</taxon>
        <taxon>Pseudomonadati</taxon>
        <taxon>Planctomycetota</taxon>
        <taxon>Planctomycetia</taxon>
        <taxon>Pirellulales</taxon>
        <taxon>Pirellulaceae</taxon>
        <taxon>Novipirellula</taxon>
    </lineage>
</organism>
<keyword evidence="1" id="KW-0732">Signal</keyword>
<dbReference type="Proteomes" id="UP000319143">
    <property type="component" value="Unassembled WGS sequence"/>
</dbReference>
<dbReference type="AlphaFoldDB" id="A0A5C6DY81"/>
<dbReference type="EMBL" id="SJPV01000003">
    <property type="protein sequence ID" value="TWU39799.1"/>
    <property type="molecule type" value="Genomic_DNA"/>
</dbReference>
<keyword evidence="3" id="KW-1185">Reference proteome</keyword>
<dbReference type="RefSeq" id="WP_146526484.1">
    <property type="nucleotide sequence ID" value="NZ_SJPV01000003.1"/>
</dbReference>
<evidence type="ECO:0000313" key="2">
    <source>
        <dbReference type="EMBL" id="TWU39799.1"/>
    </source>
</evidence>
<sequence precursor="true">MKRRTFLKLSTLAALAAQGNLPLLAAKKYSWGGDNRFTDPAAIEPITGFLPNCSPPTGGDMKSDFSAKYKMLRQDGQADGVSRNEEMGSLEMTFAGNTCNSTEIRVKSDSDYNTVHIDLEFQGQYNSAKSWTLESTFFGHPEARLVERGNWDGNAMSVQTKSWTNSYPTGKLLIARYALWPLLASGVLKNTPLMFDMLEDCSLRRAQTLKYAGEIEIPVAGGTAVLDSYAHTGYASVPTHYLVDEAGRVQLITMQTVNWALTELT</sequence>
<evidence type="ECO:0000256" key="1">
    <source>
        <dbReference type="SAM" id="SignalP"/>
    </source>
</evidence>
<proteinExistence type="predicted"/>
<feature type="chain" id="PRO_5023085346" evidence="1">
    <location>
        <begin position="26"/>
        <end position="265"/>
    </location>
</feature>
<accession>A0A5C6DY81</accession>
<reference evidence="2 3" key="1">
    <citation type="submission" date="2019-02" db="EMBL/GenBank/DDBJ databases">
        <title>Deep-cultivation of Planctomycetes and their phenomic and genomic characterization uncovers novel biology.</title>
        <authorList>
            <person name="Wiegand S."/>
            <person name="Jogler M."/>
            <person name="Boedeker C."/>
            <person name="Pinto D."/>
            <person name="Vollmers J."/>
            <person name="Rivas-Marin E."/>
            <person name="Kohn T."/>
            <person name="Peeters S.H."/>
            <person name="Heuer A."/>
            <person name="Rast P."/>
            <person name="Oberbeckmann S."/>
            <person name="Bunk B."/>
            <person name="Jeske O."/>
            <person name="Meyerdierks A."/>
            <person name="Storesund J.E."/>
            <person name="Kallscheuer N."/>
            <person name="Luecker S."/>
            <person name="Lage O.M."/>
            <person name="Pohl T."/>
            <person name="Merkel B.J."/>
            <person name="Hornburger P."/>
            <person name="Mueller R.-W."/>
            <person name="Bruemmer F."/>
            <person name="Labrenz M."/>
            <person name="Spormann A.M."/>
            <person name="Op Den Camp H."/>
            <person name="Overmann J."/>
            <person name="Amann R."/>
            <person name="Jetten M.S.M."/>
            <person name="Mascher T."/>
            <person name="Medema M.H."/>
            <person name="Devos D.P."/>
            <person name="Kaster A.-K."/>
            <person name="Ovreas L."/>
            <person name="Rohde M."/>
            <person name="Galperin M.Y."/>
            <person name="Jogler C."/>
        </authorList>
    </citation>
    <scope>NUCLEOTIDE SEQUENCE [LARGE SCALE GENOMIC DNA]</scope>
    <source>
        <strain evidence="2 3">Poly41</strain>
    </source>
</reference>
<protein>
    <submittedName>
        <fullName evidence="2">Uncharacterized protein</fullName>
    </submittedName>
</protein>
<feature type="signal peptide" evidence="1">
    <location>
        <begin position="1"/>
        <end position="25"/>
    </location>
</feature>
<evidence type="ECO:0000313" key="3">
    <source>
        <dbReference type="Proteomes" id="UP000319143"/>
    </source>
</evidence>